<proteinExistence type="predicted"/>
<comment type="caution">
    <text evidence="2">The sequence shown here is derived from an EMBL/GenBank/DDBJ whole genome shotgun (WGS) entry which is preliminary data.</text>
</comment>
<protein>
    <submittedName>
        <fullName evidence="2">Uncharacterized protein</fullName>
    </submittedName>
</protein>
<feature type="region of interest" description="Disordered" evidence="1">
    <location>
        <begin position="18"/>
        <end position="65"/>
    </location>
</feature>
<organism evidence="2 3">
    <name type="scientific">Amycolatopsis oliviviridis</name>
    <dbReference type="NCBI Taxonomy" id="1471590"/>
    <lineage>
        <taxon>Bacteria</taxon>
        <taxon>Bacillati</taxon>
        <taxon>Actinomycetota</taxon>
        <taxon>Actinomycetes</taxon>
        <taxon>Pseudonocardiales</taxon>
        <taxon>Pseudonocardiaceae</taxon>
        <taxon>Amycolatopsis</taxon>
    </lineage>
</organism>
<feature type="compositionally biased region" description="Basic and acidic residues" evidence="1">
    <location>
        <begin position="29"/>
        <end position="47"/>
    </location>
</feature>
<accession>A0ABQ3LHU2</accession>
<gene>
    <name evidence="2" type="ORF">GCM10017790_26130</name>
</gene>
<sequence>MLDVVQQRALADARLTAEHEHTTLALTRGADEGEKPIDLVRPADERTRRRRGHGPNPSEAKEPKV</sequence>
<keyword evidence="3" id="KW-1185">Reference proteome</keyword>
<dbReference type="EMBL" id="BNAY01000002">
    <property type="protein sequence ID" value="GHH13412.1"/>
    <property type="molecule type" value="Genomic_DNA"/>
</dbReference>
<name>A0ABQ3LHU2_9PSEU</name>
<dbReference type="Proteomes" id="UP000635387">
    <property type="component" value="Unassembled WGS sequence"/>
</dbReference>
<evidence type="ECO:0000313" key="2">
    <source>
        <dbReference type="EMBL" id="GHH13412.1"/>
    </source>
</evidence>
<reference evidence="3" key="1">
    <citation type="journal article" date="2019" name="Int. J. Syst. Evol. Microbiol.">
        <title>The Global Catalogue of Microorganisms (GCM) 10K type strain sequencing project: providing services to taxonomists for standard genome sequencing and annotation.</title>
        <authorList>
            <consortium name="The Broad Institute Genomics Platform"/>
            <consortium name="The Broad Institute Genome Sequencing Center for Infectious Disease"/>
            <person name="Wu L."/>
            <person name="Ma J."/>
        </authorList>
    </citation>
    <scope>NUCLEOTIDE SEQUENCE [LARGE SCALE GENOMIC DNA]</scope>
    <source>
        <strain evidence="3">CGMCC 4.7683</strain>
    </source>
</reference>
<evidence type="ECO:0000256" key="1">
    <source>
        <dbReference type="SAM" id="MobiDB-lite"/>
    </source>
</evidence>
<evidence type="ECO:0000313" key="3">
    <source>
        <dbReference type="Proteomes" id="UP000635387"/>
    </source>
</evidence>